<dbReference type="AlphaFoldDB" id="A0A1F6M594"/>
<comment type="caution">
    <text evidence="4">The sequence shown here is derived from an EMBL/GenBank/DDBJ whole genome shotgun (WGS) entry which is preliminary data.</text>
</comment>
<dbReference type="EMBL" id="MFPX01000011">
    <property type="protein sequence ID" value="OGH66718.1"/>
    <property type="molecule type" value="Genomic_DNA"/>
</dbReference>
<reference evidence="4 5" key="1">
    <citation type="journal article" date="2016" name="Nat. Commun.">
        <title>Thousands of microbial genomes shed light on interconnected biogeochemical processes in an aquifer system.</title>
        <authorList>
            <person name="Anantharaman K."/>
            <person name="Brown C.T."/>
            <person name="Hug L.A."/>
            <person name="Sharon I."/>
            <person name="Castelle C.J."/>
            <person name="Probst A.J."/>
            <person name="Thomas B.C."/>
            <person name="Singh A."/>
            <person name="Wilkins M.J."/>
            <person name="Karaoz U."/>
            <person name="Brodie E.L."/>
            <person name="Williams K.H."/>
            <person name="Hubbard S.S."/>
            <person name="Banfield J.F."/>
        </authorList>
    </citation>
    <scope>NUCLEOTIDE SEQUENCE [LARGE SCALE GENOMIC DNA]</scope>
</reference>
<evidence type="ECO:0000313" key="4">
    <source>
        <dbReference type="EMBL" id="OGH66718.1"/>
    </source>
</evidence>
<evidence type="ECO:0000313" key="5">
    <source>
        <dbReference type="Proteomes" id="UP000178742"/>
    </source>
</evidence>
<feature type="domain" description="Clp R" evidence="3">
    <location>
        <begin position="7"/>
        <end position="152"/>
    </location>
</feature>
<gene>
    <name evidence="4" type="ORF">A3B90_02800</name>
</gene>
<feature type="region of interest" description="Disordered" evidence="2">
    <location>
        <begin position="176"/>
        <end position="204"/>
    </location>
</feature>
<feature type="compositionally biased region" description="Polar residues" evidence="2">
    <location>
        <begin position="178"/>
        <end position="192"/>
    </location>
</feature>
<dbReference type="InterPro" id="IPR004176">
    <property type="entry name" value="Clp_R_N"/>
</dbReference>
<dbReference type="STRING" id="1798676.A3B90_02800"/>
<dbReference type="SUPFAM" id="SSF81923">
    <property type="entry name" value="Double Clp-N motif"/>
    <property type="match status" value="1"/>
</dbReference>
<accession>A0A1F6M594</accession>
<dbReference type="Gene3D" id="1.10.1780.10">
    <property type="entry name" value="Clp, N-terminal domain"/>
    <property type="match status" value="2"/>
</dbReference>
<dbReference type="PROSITE" id="PS51903">
    <property type="entry name" value="CLP_R"/>
    <property type="match status" value="1"/>
</dbReference>
<evidence type="ECO:0000259" key="3">
    <source>
        <dbReference type="PROSITE" id="PS51903"/>
    </source>
</evidence>
<organism evidence="4 5">
    <name type="scientific">Candidatus Magasanikbacteria bacterium RIFCSPHIGHO2_02_FULL_41_13</name>
    <dbReference type="NCBI Taxonomy" id="1798676"/>
    <lineage>
        <taxon>Bacteria</taxon>
        <taxon>Candidatus Magasanikiibacteriota</taxon>
    </lineage>
</organism>
<evidence type="ECO:0000256" key="1">
    <source>
        <dbReference type="PROSITE-ProRule" id="PRU01251"/>
    </source>
</evidence>
<proteinExistence type="predicted"/>
<dbReference type="InterPro" id="IPR036628">
    <property type="entry name" value="Clp_N_dom_sf"/>
</dbReference>
<keyword evidence="1" id="KW-0677">Repeat</keyword>
<dbReference type="Pfam" id="PF02861">
    <property type="entry name" value="Clp_N"/>
    <property type="match status" value="1"/>
</dbReference>
<dbReference type="Proteomes" id="UP000178742">
    <property type="component" value="Unassembled WGS sequence"/>
</dbReference>
<evidence type="ECO:0000256" key="2">
    <source>
        <dbReference type="SAM" id="MobiDB-lite"/>
    </source>
</evidence>
<sequence>MNSKQILDNLSGHLKNALARAIGFATSLNHPQVKPLHLLLSILQEKGSLGSEILSKLKFDERTLIQILERQIPRISQASANTATLAELSPLSKKALEKAMLLAYEYEQNYVGTEHLLYGILHTHDKELEKIYKSMPLDEQELEDQIINILESGSKFPDIEDISAMMEEMGDMTVDQAPAQTTNPPEENSAAQKEQPKAKTTKPSMLDLFTIDLTATKEQRNIDPVVGREE</sequence>
<name>A0A1F6M594_9BACT</name>
<protein>
    <recommendedName>
        <fullName evidence="3">Clp R domain-containing protein</fullName>
    </recommendedName>
</protein>